<evidence type="ECO:0000256" key="6">
    <source>
        <dbReference type="ARBA" id="ARBA00023203"/>
    </source>
</evidence>
<dbReference type="AlphaFoldDB" id="A0AAF3J5B1"/>
<keyword evidence="11" id="KW-1185">Reference proteome</keyword>
<dbReference type="SUPFAM" id="SSF50729">
    <property type="entry name" value="PH domain-like"/>
    <property type="match status" value="1"/>
</dbReference>
<name>A0AAF3J5B1_9BILA</name>
<feature type="compositionally biased region" description="Low complexity" evidence="9">
    <location>
        <begin position="410"/>
        <end position="424"/>
    </location>
</feature>
<comment type="subcellular location">
    <subcellularLocation>
        <location evidence="2">Cell projection</location>
        <location evidence="2">Lamellipodium</location>
    </subcellularLocation>
    <subcellularLocation>
        <location evidence="1">Cytoplasm</location>
        <location evidence="1">Cytoskeleton</location>
    </subcellularLocation>
</comment>
<dbReference type="InterPro" id="IPR014885">
    <property type="entry name" value="VASP_tetra"/>
</dbReference>
<dbReference type="GO" id="GO:0003779">
    <property type="term" value="F:actin binding"/>
    <property type="evidence" value="ECO:0007669"/>
    <property type="project" value="UniProtKB-KW"/>
</dbReference>
<dbReference type="WBParaSite" id="MBELARI_LOCUS17128">
    <property type="protein sequence ID" value="MBELARI_LOCUS17128"/>
    <property type="gene ID" value="MBELARI_LOCUS17128"/>
</dbReference>
<dbReference type="Pfam" id="PF08776">
    <property type="entry name" value="VASP_tetra"/>
    <property type="match status" value="1"/>
</dbReference>
<dbReference type="InterPro" id="IPR038023">
    <property type="entry name" value="VASP_sf"/>
</dbReference>
<comment type="similarity">
    <text evidence="3">Belongs to the Ena/VASP family.</text>
</comment>
<dbReference type="GO" id="GO:0017124">
    <property type="term" value="F:SH3 domain binding"/>
    <property type="evidence" value="ECO:0007669"/>
    <property type="project" value="UniProtKB-KW"/>
</dbReference>
<evidence type="ECO:0000256" key="5">
    <source>
        <dbReference type="ARBA" id="ARBA00023036"/>
    </source>
</evidence>
<evidence type="ECO:0000256" key="8">
    <source>
        <dbReference type="ARBA" id="ARBA00023273"/>
    </source>
</evidence>
<feature type="region of interest" description="Disordered" evidence="9">
    <location>
        <begin position="188"/>
        <end position="486"/>
    </location>
</feature>
<feature type="domain" description="WH1" evidence="10">
    <location>
        <begin position="34"/>
        <end position="150"/>
    </location>
</feature>
<feature type="compositionally biased region" description="Polar residues" evidence="9">
    <location>
        <begin position="467"/>
        <end position="485"/>
    </location>
</feature>
<feature type="compositionally biased region" description="Polar residues" evidence="9">
    <location>
        <begin position="259"/>
        <end position="273"/>
    </location>
</feature>
<feature type="compositionally biased region" description="Basic and acidic residues" evidence="9">
    <location>
        <begin position="360"/>
        <end position="372"/>
    </location>
</feature>
<dbReference type="Proteomes" id="UP000887575">
    <property type="component" value="Unassembled WGS sequence"/>
</dbReference>
<sequence length="523" mass="56639">MLSCATRPLNCGLSASLRPKSGLYSANTLANAVKNQNSETAVAQVAAEVMLYNEGNKSWVSPHGLPEGRASCVQILHHIQQQTFRIIATRQEDGAILMNCRIHARFKYHPARATFHQWRDENRQVYGLNFASEQDAQTFQQRMEWTVDLLKNMQQQTMNNGEYHVPDAVYQDPNQPPLSIHHNVSAPSFLHQNSSGIPPQYQHEQQDPMNYRKASQPPQTHPMLMTHNQSSHQQPNALSAINRRASQGSSISSQNSQNTMMPNPYNAQTSVASPSRAPAPAPPPPPPAPPAPPVAAPPPAPPPPPPIATGAPAPPPPPPPPPPIASAGGGLAAEIARGITLKKTTPKESNGVGNVANPQKEMRSQSLTEEKQAASSGGGGNMMAELMQTLNKRKNTKAQSDSQDNKSNISNGSADSGTSSSSDIRPPPPISNVPVKKWEPVKTNGATTNGNSTTTAIESPKAHRKLPSTSSISTLDGTQNGNPTLTPEFLERFRADLMLEVREEISRAKQEIIDVIRQELQRR</sequence>
<dbReference type="GO" id="GO:0005737">
    <property type="term" value="C:cytoplasm"/>
    <property type="evidence" value="ECO:0007669"/>
    <property type="project" value="UniProtKB-ARBA"/>
</dbReference>
<proteinExistence type="inferred from homology"/>
<dbReference type="SUPFAM" id="SSF118370">
    <property type="entry name" value="Vasodilator-stimulated phosphoprotein, VASP, tetramerisation domain"/>
    <property type="match status" value="1"/>
</dbReference>
<keyword evidence="5" id="KW-0729">SH3-binding</keyword>
<reference evidence="12" key="1">
    <citation type="submission" date="2024-02" db="UniProtKB">
        <authorList>
            <consortium name="WormBaseParasite"/>
        </authorList>
    </citation>
    <scope>IDENTIFICATION</scope>
</reference>
<evidence type="ECO:0000256" key="3">
    <source>
        <dbReference type="ARBA" id="ARBA00009785"/>
    </source>
</evidence>
<dbReference type="SMART" id="SM00461">
    <property type="entry name" value="WH1"/>
    <property type="match status" value="1"/>
</dbReference>
<feature type="compositionally biased region" description="Low complexity" evidence="9">
    <location>
        <begin position="246"/>
        <end position="258"/>
    </location>
</feature>
<dbReference type="PRINTS" id="PR01217">
    <property type="entry name" value="PRICHEXTENSN"/>
</dbReference>
<dbReference type="PANTHER" id="PTHR11202">
    <property type="entry name" value="SPROUTY-RELATED, EVH1 DOMAIN-CONTAINING PROTEIN FAMILY MEMBER"/>
    <property type="match status" value="1"/>
</dbReference>
<dbReference type="GO" id="GO:0030027">
    <property type="term" value="C:lamellipodium"/>
    <property type="evidence" value="ECO:0007669"/>
    <property type="project" value="UniProtKB-SubCell"/>
</dbReference>
<dbReference type="PROSITE" id="PS50229">
    <property type="entry name" value="WH1"/>
    <property type="match status" value="1"/>
</dbReference>
<evidence type="ECO:0000259" key="10">
    <source>
        <dbReference type="PROSITE" id="PS50229"/>
    </source>
</evidence>
<evidence type="ECO:0000256" key="2">
    <source>
        <dbReference type="ARBA" id="ARBA00004510"/>
    </source>
</evidence>
<dbReference type="Gene3D" id="2.30.29.30">
    <property type="entry name" value="Pleckstrin-homology domain (PH domain)/Phosphotyrosine-binding domain (PTB)"/>
    <property type="match status" value="1"/>
</dbReference>
<dbReference type="Pfam" id="PF00568">
    <property type="entry name" value="WH1"/>
    <property type="match status" value="1"/>
</dbReference>
<evidence type="ECO:0000256" key="9">
    <source>
        <dbReference type="SAM" id="MobiDB-lite"/>
    </source>
</evidence>
<evidence type="ECO:0000313" key="12">
    <source>
        <dbReference type="WBParaSite" id="MBELARI_LOCUS17128"/>
    </source>
</evidence>
<organism evidence="11 12">
    <name type="scientific">Mesorhabditis belari</name>
    <dbReference type="NCBI Taxonomy" id="2138241"/>
    <lineage>
        <taxon>Eukaryota</taxon>
        <taxon>Metazoa</taxon>
        <taxon>Ecdysozoa</taxon>
        <taxon>Nematoda</taxon>
        <taxon>Chromadorea</taxon>
        <taxon>Rhabditida</taxon>
        <taxon>Rhabditina</taxon>
        <taxon>Rhabditomorpha</taxon>
        <taxon>Rhabditoidea</taxon>
        <taxon>Rhabditidae</taxon>
        <taxon>Mesorhabditinae</taxon>
        <taxon>Mesorhabditis</taxon>
    </lineage>
</organism>
<feature type="compositionally biased region" description="Low complexity" evidence="9">
    <location>
        <begin position="443"/>
        <end position="456"/>
    </location>
</feature>
<dbReference type="InterPro" id="IPR011993">
    <property type="entry name" value="PH-like_dom_sf"/>
</dbReference>
<evidence type="ECO:0000313" key="11">
    <source>
        <dbReference type="Proteomes" id="UP000887575"/>
    </source>
</evidence>
<evidence type="ECO:0000256" key="7">
    <source>
        <dbReference type="ARBA" id="ARBA00023212"/>
    </source>
</evidence>
<keyword evidence="7" id="KW-0206">Cytoskeleton</keyword>
<dbReference type="InterPro" id="IPR000697">
    <property type="entry name" value="WH1/EVH1_dom"/>
</dbReference>
<keyword evidence="6" id="KW-0009">Actin-binding</keyword>
<feature type="compositionally biased region" description="Polar residues" evidence="9">
    <location>
        <begin position="397"/>
        <end position="409"/>
    </location>
</feature>
<feature type="compositionally biased region" description="Polar residues" evidence="9">
    <location>
        <begin position="226"/>
        <end position="239"/>
    </location>
</feature>
<protein>
    <submittedName>
        <fullName evidence="12">WH1 domain-containing protein</fullName>
    </submittedName>
</protein>
<evidence type="ECO:0000256" key="4">
    <source>
        <dbReference type="ARBA" id="ARBA00022490"/>
    </source>
</evidence>
<dbReference type="PANTHER" id="PTHR11202:SF22">
    <property type="entry name" value="PROTEIN ENABLED"/>
    <property type="match status" value="1"/>
</dbReference>
<accession>A0AAF3J5B1</accession>
<dbReference type="GO" id="GO:0005856">
    <property type="term" value="C:cytoskeleton"/>
    <property type="evidence" value="ECO:0007669"/>
    <property type="project" value="UniProtKB-SubCell"/>
</dbReference>
<keyword evidence="4" id="KW-0963">Cytoplasm</keyword>
<keyword evidence="8" id="KW-0966">Cell projection</keyword>
<dbReference type="Gene3D" id="1.20.5.1160">
    <property type="entry name" value="Vasodilator-stimulated phosphoprotein"/>
    <property type="match status" value="1"/>
</dbReference>
<feature type="compositionally biased region" description="Pro residues" evidence="9">
    <location>
        <begin position="277"/>
        <end position="324"/>
    </location>
</feature>
<evidence type="ECO:0000256" key="1">
    <source>
        <dbReference type="ARBA" id="ARBA00004245"/>
    </source>
</evidence>